<feature type="region of interest" description="Disordered" evidence="1">
    <location>
        <begin position="48"/>
        <end position="70"/>
    </location>
</feature>
<evidence type="ECO:0000256" key="1">
    <source>
        <dbReference type="SAM" id="MobiDB-lite"/>
    </source>
</evidence>
<dbReference type="EMBL" id="LSRX01003305">
    <property type="protein sequence ID" value="OLP74717.1"/>
    <property type="molecule type" value="Genomic_DNA"/>
</dbReference>
<accession>A0A1Q9BVK1</accession>
<dbReference type="Proteomes" id="UP000186817">
    <property type="component" value="Unassembled WGS sequence"/>
</dbReference>
<reference evidence="2 3" key="1">
    <citation type="submission" date="2016-02" db="EMBL/GenBank/DDBJ databases">
        <title>Genome analysis of coral dinoflagellate symbionts highlights evolutionary adaptations to a symbiotic lifestyle.</title>
        <authorList>
            <person name="Aranda M."/>
            <person name="Li Y."/>
            <person name="Liew Y.J."/>
            <person name="Baumgarten S."/>
            <person name="Simakov O."/>
            <person name="Wilson M."/>
            <person name="Piel J."/>
            <person name="Ashoor H."/>
            <person name="Bougouffa S."/>
            <person name="Bajic V.B."/>
            <person name="Ryu T."/>
            <person name="Ravasi T."/>
            <person name="Bayer T."/>
            <person name="Micklem G."/>
            <person name="Kim H."/>
            <person name="Bhak J."/>
            <person name="Lajeunesse T.C."/>
            <person name="Voolstra C.R."/>
        </authorList>
    </citation>
    <scope>NUCLEOTIDE SEQUENCE [LARGE SCALE GENOMIC DNA]</scope>
    <source>
        <strain evidence="2 3">CCMP2467</strain>
    </source>
</reference>
<proteinExistence type="predicted"/>
<protein>
    <submittedName>
        <fullName evidence="2">Uncharacterized protein</fullName>
    </submittedName>
</protein>
<name>A0A1Q9BVK1_SYMMI</name>
<keyword evidence="3" id="KW-1185">Reference proteome</keyword>
<gene>
    <name evidence="2" type="ORF">AK812_SmicGene45664</name>
</gene>
<dbReference type="AlphaFoldDB" id="A0A1Q9BVK1"/>
<sequence>MMRHSAGALADFVSAGRVSTTYTARDGQIGMSVAPVDVASKPTLASYNIRPDAFDPRRPGPPNKLQTSKGRDEALLAILDRHSEVADAKIKSRDYKGAITLLPGSSLVNNGKSVQGIARRAYSGVSEKTETGTLFRE</sequence>
<evidence type="ECO:0000313" key="3">
    <source>
        <dbReference type="Proteomes" id="UP000186817"/>
    </source>
</evidence>
<evidence type="ECO:0000313" key="2">
    <source>
        <dbReference type="EMBL" id="OLP74717.1"/>
    </source>
</evidence>
<comment type="caution">
    <text evidence="2">The sequence shown here is derived from an EMBL/GenBank/DDBJ whole genome shotgun (WGS) entry which is preliminary data.</text>
</comment>
<organism evidence="2 3">
    <name type="scientific">Symbiodinium microadriaticum</name>
    <name type="common">Dinoflagellate</name>
    <name type="synonym">Zooxanthella microadriatica</name>
    <dbReference type="NCBI Taxonomy" id="2951"/>
    <lineage>
        <taxon>Eukaryota</taxon>
        <taxon>Sar</taxon>
        <taxon>Alveolata</taxon>
        <taxon>Dinophyceae</taxon>
        <taxon>Suessiales</taxon>
        <taxon>Symbiodiniaceae</taxon>
        <taxon>Symbiodinium</taxon>
    </lineage>
</organism>
<dbReference type="OrthoDB" id="10294930at2759"/>